<evidence type="ECO:0000259" key="10">
    <source>
        <dbReference type="PROSITE" id="PS50863"/>
    </source>
</evidence>
<evidence type="ECO:0000256" key="1">
    <source>
        <dbReference type="ARBA" id="ARBA00004123"/>
    </source>
</evidence>
<dbReference type="GO" id="GO:0003677">
    <property type="term" value="F:DNA binding"/>
    <property type="evidence" value="ECO:0007669"/>
    <property type="project" value="UniProtKB-KW"/>
</dbReference>
<comment type="subunit">
    <text evidence="8">Homodimers and heterodimers.</text>
</comment>
<evidence type="ECO:0000313" key="12">
    <source>
        <dbReference type="EMBL" id="QQZ01123.1"/>
    </source>
</evidence>
<dbReference type="CDD" id="cd10017">
    <property type="entry name" value="B3_DNA"/>
    <property type="match status" value="1"/>
</dbReference>
<evidence type="ECO:0000256" key="7">
    <source>
        <dbReference type="ARBA" id="ARBA00023294"/>
    </source>
</evidence>
<evidence type="ECO:0000256" key="2">
    <source>
        <dbReference type="ARBA" id="ARBA00007853"/>
    </source>
</evidence>
<dbReference type="PANTHER" id="PTHR31384">
    <property type="entry name" value="AUXIN RESPONSE FACTOR 4-RELATED"/>
    <property type="match status" value="1"/>
</dbReference>
<feature type="region of interest" description="Disordered" evidence="9">
    <location>
        <begin position="519"/>
        <end position="541"/>
    </location>
</feature>
<feature type="domain" description="PB1" evidence="11">
    <location>
        <begin position="555"/>
        <end position="639"/>
    </location>
</feature>
<dbReference type="SUPFAM" id="SSF54277">
    <property type="entry name" value="CAD &amp; PB1 domains"/>
    <property type="match status" value="1"/>
</dbReference>
<dbReference type="AlphaFoldDB" id="A0A7U1BKJ5"/>
<feature type="region of interest" description="Disordered" evidence="9">
    <location>
        <begin position="384"/>
        <end position="415"/>
    </location>
</feature>
<dbReference type="InterPro" id="IPR010525">
    <property type="entry name" value="ARF_dom"/>
</dbReference>
<dbReference type="SUPFAM" id="SSF101936">
    <property type="entry name" value="DNA-binding pseudobarrel domain"/>
    <property type="match status" value="1"/>
</dbReference>
<dbReference type="PROSITE" id="PS51745">
    <property type="entry name" value="PB1"/>
    <property type="match status" value="1"/>
</dbReference>
<keyword evidence="6 8" id="KW-0539">Nucleus</keyword>
<dbReference type="GO" id="GO:0006355">
    <property type="term" value="P:regulation of DNA-templated transcription"/>
    <property type="evidence" value="ECO:0007669"/>
    <property type="project" value="InterPro"/>
</dbReference>
<dbReference type="Gene3D" id="3.10.20.90">
    <property type="entry name" value="Phosphatidylinositol 3-kinase Catalytic Subunit, Chain A, domain 1"/>
    <property type="match status" value="1"/>
</dbReference>
<sequence length="651" mass="72465">MLPNISGELLAGRTGSGGRKMSTTRSRKCGSTNRSSGPVDDELYDELWQLCAGRQFYLPEVGERVFYFPQGHVEQVQAYTNQEGKMEMPIYNVPSKILCEVVHVLLQVEAQTDEVFAQITLLPQGTQYEPVWFDRDDLPVHRRLRGSSFSKTLTASDTSTHGGFSIPKRHADDCFPPLDMSMETPAQALVMKDLQGKEWHFRQIYRGQPRRHLITTGWSAFVTAKKLVPGDTCIFIRGENGDIRVGIRRSVKSQKSISTSVISGHNMHHGILASAFHATSTGTLFTVYCRPWTNSASFVIPVGQYMKSIEKDISTGRRFRMLFENEECVEQWFGGTVIAVEDIDPIRWPGSRWRCLKVEWDSLSGLYKHPERVSPWNIEVVGPAKRKQVASPSPEKRARPPDPLSPGTSNSVKTGPWWSFDGYQTVGQITGVFQGQEEKGKAAMALQGSHGAISMSGSGKRVGYSMSEMFGKLKPYCVKGEKDGAANKLRKFRLFGVDIVDNIPPAELPSLQVANPGGLRSSSSSLVHPTSPSSDSDVPGQFSRISLGESPIAPRSCVKVFKHGISPGRLIDLTRLNRYDKLVHELDRLFGFRGSLVDGTSRWQVTYTDHEGDLMLVGDYPWQEFVSMVQRVIVSPKQDSEMIASGMPRSI</sequence>
<protein>
    <recommendedName>
        <fullName evidence="8">Auxin response factor</fullName>
    </recommendedName>
</protein>
<evidence type="ECO:0000256" key="3">
    <source>
        <dbReference type="ARBA" id="ARBA00023015"/>
    </source>
</evidence>
<dbReference type="PROSITE" id="PS50863">
    <property type="entry name" value="B3"/>
    <property type="match status" value="1"/>
</dbReference>
<keyword evidence="3 8" id="KW-0805">Transcription regulation</keyword>
<dbReference type="Pfam" id="PF02309">
    <property type="entry name" value="AUX_IAA"/>
    <property type="match status" value="1"/>
</dbReference>
<proteinExistence type="evidence at transcript level"/>
<keyword evidence="7 8" id="KW-0927">Auxin signaling pathway</keyword>
<dbReference type="Gene3D" id="2.40.330.10">
    <property type="entry name" value="DNA-binding pseudobarrel domain"/>
    <property type="match status" value="1"/>
</dbReference>
<dbReference type="GO" id="GO:0009734">
    <property type="term" value="P:auxin-activated signaling pathway"/>
    <property type="evidence" value="ECO:0007669"/>
    <property type="project" value="UniProtKB-KW"/>
</dbReference>
<feature type="region of interest" description="Disordered" evidence="9">
    <location>
        <begin position="11"/>
        <end position="38"/>
    </location>
</feature>
<dbReference type="InterPro" id="IPR015300">
    <property type="entry name" value="DNA-bd_pseudobarrel_sf"/>
</dbReference>
<dbReference type="FunFam" id="2.30.30.1040:FF:000001">
    <property type="entry name" value="Auxin response factor"/>
    <property type="match status" value="1"/>
</dbReference>
<evidence type="ECO:0000259" key="11">
    <source>
        <dbReference type="PROSITE" id="PS51745"/>
    </source>
</evidence>
<evidence type="ECO:0000256" key="8">
    <source>
        <dbReference type="RuleBase" id="RU004561"/>
    </source>
</evidence>
<evidence type="ECO:0000256" key="5">
    <source>
        <dbReference type="ARBA" id="ARBA00023163"/>
    </source>
</evidence>
<comment type="similarity">
    <text evidence="2 8">Belongs to the ARF family.</text>
</comment>
<evidence type="ECO:0000256" key="4">
    <source>
        <dbReference type="ARBA" id="ARBA00023125"/>
    </source>
</evidence>
<dbReference type="Pfam" id="PF06507">
    <property type="entry name" value="ARF_AD"/>
    <property type="match status" value="1"/>
</dbReference>
<dbReference type="InterPro" id="IPR003340">
    <property type="entry name" value="B3_DNA-bd"/>
</dbReference>
<feature type="compositionally biased region" description="Low complexity" evidence="9">
    <location>
        <begin position="521"/>
        <end position="536"/>
    </location>
</feature>
<dbReference type="Gene3D" id="2.30.30.1040">
    <property type="match status" value="1"/>
</dbReference>
<keyword evidence="5 8" id="KW-0804">Transcription</keyword>
<comment type="subcellular location">
    <subcellularLocation>
        <location evidence="1 8">Nucleus</location>
    </subcellularLocation>
</comment>
<dbReference type="InterPro" id="IPR033389">
    <property type="entry name" value="AUX/IAA_dom"/>
</dbReference>
<keyword evidence="4 8" id="KW-0238">DNA-binding</keyword>
<evidence type="ECO:0000256" key="9">
    <source>
        <dbReference type="SAM" id="MobiDB-lite"/>
    </source>
</evidence>
<dbReference type="PANTHER" id="PTHR31384:SF25">
    <property type="entry name" value="AUXIN RESPONSE FACTOR"/>
    <property type="match status" value="1"/>
</dbReference>
<dbReference type="InterPro" id="IPR053793">
    <property type="entry name" value="PB1-like"/>
</dbReference>
<dbReference type="EMBL" id="MT111559">
    <property type="protein sequence ID" value="QQZ01123.1"/>
    <property type="molecule type" value="mRNA"/>
</dbReference>
<reference evidence="12" key="1">
    <citation type="submission" date="2020-02" db="EMBL/GenBank/DDBJ databases">
        <authorList>
            <person name="Ye Z."/>
            <person name="YiQian J."/>
        </authorList>
    </citation>
    <scope>NUCLEOTIDE SEQUENCE</scope>
</reference>
<accession>A0A7U1BKJ5</accession>
<evidence type="ECO:0000256" key="6">
    <source>
        <dbReference type="ARBA" id="ARBA00023242"/>
    </source>
</evidence>
<dbReference type="InterPro" id="IPR044835">
    <property type="entry name" value="ARF_plant"/>
</dbReference>
<dbReference type="SMART" id="SM01019">
    <property type="entry name" value="B3"/>
    <property type="match status" value="1"/>
</dbReference>
<feature type="compositionally biased region" description="Polar residues" evidence="9">
    <location>
        <begin position="21"/>
        <end position="36"/>
    </location>
</feature>
<dbReference type="FunFam" id="2.40.330.10:FF:000001">
    <property type="entry name" value="Auxin response factor"/>
    <property type="match status" value="1"/>
</dbReference>
<dbReference type="GO" id="GO:0005634">
    <property type="term" value="C:nucleus"/>
    <property type="evidence" value="ECO:0007669"/>
    <property type="project" value="UniProtKB-SubCell"/>
</dbReference>
<organism evidence="12">
    <name type="scientific">Lagerstroemia indica</name>
    <name type="common">crepe myrtle</name>
    <dbReference type="NCBI Taxonomy" id="141186"/>
    <lineage>
        <taxon>Eukaryota</taxon>
        <taxon>Viridiplantae</taxon>
        <taxon>Streptophyta</taxon>
        <taxon>Embryophyta</taxon>
        <taxon>Tracheophyta</taxon>
        <taxon>Spermatophyta</taxon>
        <taxon>Magnoliopsida</taxon>
        <taxon>eudicotyledons</taxon>
        <taxon>Gunneridae</taxon>
        <taxon>Pentapetalae</taxon>
        <taxon>rosids</taxon>
        <taxon>malvids</taxon>
        <taxon>Myrtales</taxon>
        <taxon>Lythraceae</taxon>
        <taxon>Lagerstroemia</taxon>
    </lineage>
</organism>
<feature type="domain" description="TF-B3" evidence="10">
    <location>
        <begin position="149"/>
        <end position="251"/>
    </location>
</feature>
<dbReference type="Pfam" id="PF02362">
    <property type="entry name" value="B3"/>
    <property type="match status" value="1"/>
</dbReference>
<name>A0A7U1BKJ5_9MYRT</name>
<comment type="function">
    <text evidence="8">Auxin response factors (ARFs) are transcriptional factors that bind specifically to the DNA sequence 5'-TGTCTC-3' found in the auxin-responsive promoter elements (AuxREs).</text>
</comment>